<proteinExistence type="predicted"/>
<dbReference type="EMBL" id="SNZJ01000004">
    <property type="protein sequence ID" value="TDR56131.1"/>
    <property type="molecule type" value="Genomic_DNA"/>
</dbReference>
<evidence type="ECO:0000313" key="2">
    <source>
        <dbReference type="EMBL" id="TDR56131.1"/>
    </source>
</evidence>
<evidence type="ECO:0000313" key="3">
    <source>
        <dbReference type="Proteomes" id="UP000295212"/>
    </source>
</evidence>
<evidence type="ECO:0000256" key="1">
    <source>
        <dbReference type="SAM" id="SignalP"/>
    </source>
</evidence>
<dbReference type="Proteomes" id="UP000295212">
    <property type="component" value="Unassembled WGS sequence"/>
</dbReference>
<dbReference type="AlphaFoldDB" id="A0A4R6ZTM3"/>
<dbReference type="OrthoDB" id="6167355at2"/>
<sequence>MKVAKGLCAAALISLASSAWAENLVISDIPSPDFTEAQKVSSDEWVLVTEISSLALPTAATFASGTQRELVFSAGGQEYRIARADVVLENETLVTSACDTLALSISSDTRSASVKGAGESCE</sequence>
<reference evidence="2 3" key="1">
    <citation type="submission" date="2019-03" db="EMBL/GenBank/DDBJ databases">
        <title>Genomic Encyclopedia of Type Strains, Phase III (KMG-III): the genomes of soil and plant-associated and newly described type strains.</title>
        <authorList>
            <person name="Whitman W."/>
        </authorList>
    </citation>
    <scope>NUCLEOTIDE SEQUENCE [LARGE SCALE GENOMIC DNA]</scope>
    <source>
        <strain evidence="2 3">CECT 5797</strain>
    </source>
</reference>
<feature type="chain" id="PRO_5020667968" evidence="1">
    <location>
        <begin position="22"/>
        <end position="122"/>
    </location>
</feature>
<comment type="caution">
    <text evidence="2">The sequence shown here is derived from an EMBL/GenBank/DDBJ whole genome shotgun (WGS) entry which is preliminary data.</text>
</comment>
<feature type="signal peptide" evidence="1">
    <location>
        <begin position="1"/>
        <end position="21"/>
    </location>
</feature>
<dbReference type="RefSeq" id="WP_133635083.1">
    <property type="nucleotide sequence ID" value="NZ_SNZJ01000004.1"/>
</dbReference>
<organism evidence="2 3">
    <name type="scientific">Halomonas ventosae</name>
    <dbReference type="NCBI Taxonomy" id="229007"/>
    <lineage>
        <taxon>Bacteria</taxon>
        <taxon>Pseudomonadati</taxon>
        <taxon>Pseudomonadota</taxon>
        <taxon>Gammaproteobacteria</taxon>
        <taxon>Oceanospirillales</taxon>
        <taxon>Halomonadaceae</taxon>
        <taxon>Halomonas</taxon>
    </lineage>
</organism>
<keyword evidence="1" id="KW-0732">Signal</keyword>
<accession>A0A4R6ZTM3</accession>
<protein>
    <submittedName>
        <fullName evidence="2">Uncharacterized protein</fullName>
    </submittedName>
</protein>
<name>A0A4R6ZTM3_9GAMM</name>
<gene>
    <name evidence="2" type="ORF">DFP85_10446</name>
</gene>